<feature type="transmembrane region" description="Helical" evidence="1">
    <location>
        <begin position="141"/>
        <end position="161"/>
    </location>
</feature>
<keyword evidence="1" id="KW-0472">Membrane</keyword>
<dbReference type="EMBL" id="JBGMEF010000033">
    <property type="protein sequence ID" value="MFO3667748.1"/>
    <property type="molecule type" value="Genomic_DNA"/>
</dbReference>
<dbReference type="RefSeq" id="WP_106461176.1">
    <property type="nucleotide sequence ID" value="NZ_JBGMEF010000033.1"/>
</dbReference>
<organism evidence="2 3">
    <name type="scientific">Anaerococcus kampingae</name>
    <dbReference type="NCBI Taxonomy" id="3115614"/>
    <lineage>
        <taxon>Bacteria</taxon>
        <taxon>Bacillati</taxon>
        <taxon>Bacillota</taxon>
        <taxon>Tissierellia</taxon>
        <taxon>Tissierellales</taxon>
        <taxon>Peptoniphilaceae</taxon>
        <taxon>Anaerococcus</taxon>
    </lineage>
</organism>
<feature type="transmembrane region" description="Helical" evidence="1">
    <location>
        <begin position="110"/>
        <end position="129"/>
    </location>
</feature>
<comment type="caution">
    <text evidence="2">The sequence shown here is derived from an EMBL/GenBank/DDBJ whole genome shotgun (WGS) entry which is preliminary data.</text>
</comment>
<keyword evidence="1" id="KW-1133">Transmembrane helix</keyword>
<evidence type="ECO:0000313" key="3">
    <source>
        <dbReference type="Proteomes" id="UP001637994"/>
    </source>
</evidence>
<proteinExistence type="predicted"/>
<feature type="transmembrane region" description="Helical" evidence="1">
    <location>
        <begin position="78"/>
        <end position="101"/>
    </location>
</feature>
<reference evidence="2 3" key="1">
    <citation type="journal article" date="2025" name="Anaerobe">
        <title>Description of Anaerococcus kampingiae sp. nov., Anaerococcus groningensis sp. nov., Anaerococcus martiniensis sp. nov., and Anaerococcus cruorum sp. nov., isolated from human clinical specimens.</title>
        <authorList>
            <person name="Boiten K.E."/>
            <person name="Meijer J."/>
            <person name="van Wezel E.M."/>
            <person name="Veloo A.C.M."/>
        </authorList>
    </citation>
    <scope>NUCLEOTIDE SEQUENCE [LARGE SCALE GENOMIC DNA]</scope>
    <source>
        <strain evidence="2 3">ENR0874</strain>
    </source>
</reference>
<sequence length="175" mass="19380">MKKFTLKDWVLMALSLAMMIVVGKMLYTISLSLPIPSSRVLVTAPVFAFIYTATAMQTRRIGTVSFISLAYGLYMLRFSIFGAAAGVLSGILCDLLSLLIFKNYDKIENIVYSVPIKSTLSVWTSYFIVTKFVPNSRFVQAGLIPTLIISVIIYFVGLGASKYTARVFSKRMAIA</sequence>
<evidence type="ECO:0000256" key="1">
    <source>
        <dbReference type="SAM" id="Phobius"/>
    </source>
</evidence>
<keyword evidence="1" id="KW-0812">Transmembrane</keyword>
<feature type="transmembrane region" description="Helical" evidence="1">
    <location>
        <begin position="6"/>
        <end position="27"/>
    </location>
</feature>
<dbReference type="Proteomes" id="UP001637994">
    <property type="component" value="Unassembled WGS sequence"/>
</dbReference>
<evidence type="ECO:0000313" key="2">
    <source>
        <dbReference type="EMBL" id="MFO3667748.1"/>
    </source>
</evidence>
<gene>
    <name evidence="2" type="ORF">ACCQ42_08200</name>
</gene>
<keyword evidence="3" id="KW-1185">Reference proteome</keyword>
<accession>A0ABW9MFE2</accession>
<protein>
    <submittedName>
        <fullName evidence="2">Uncharacterized protein</fullName>
    </submittedName>
</protein>
<name>A0ABW9MFE2_9FIRM</name>